<sequence>MKTSLYFKSKILFLSIVAAQNYPDANATADITLLCESMPFMAGCSVMTACSGKSDAFCKPFSILSDICAADMPRMNDCTNYRVRCNITGTGDKNVPANPIALLGNTNDAQCKSELPLPSLPSSKSLSSQVSSICSEMNMSGCEKCKNTGSTYMDCNLLEVYSFLCKSMPDMKQCGEWKSLCAATPTLSFCPSSSGSEESEGPPAMKMFFHSGFADYVLFESKYKKLVLSFILLTFTEWVPRNALQYWLSNLALFVLAIFYEGLSTYLILLEAKWSKFNKAAACYPYRLSTAAGFPSSSSTTFPHSGIRIALTRFLFKFVLTTLGYALMLVTMTFNIAMYFSVVLGFAFGTLIFGGLSKRTRMESTSDPAEEKISACC</sequence>
<protein>
    <recommendedName>
        <fullName evidence="5">Copper transport protein</fullName>
    </recommendedName>
</protein>
<feature type="transmembrane region" description="Helical" evidence="5">
    <location>
        <begin position="246"/>
        <end position="269"/>
    </location>
</feature>
<keyword evidence="3 5" id="KW-1133">Transmembrane helix</keyword>
<keyword evidence="5" id="KW-0406">Ion transport</keyword>
<keyword evidence="6" id="KW-0732">Signal</keyword>
<feature type="transmembrane region" description="Helical" evidence="5">
    <location>
        <begin position="336"/>
        <end position="356"/>
    </location>
</feature>
<evidence type="ECO:0000313" key="7">
    <source>
        <dbReference type="EMBL" id="KAJ3223078.1"/>
    </source>
</evidence>
<keyword evidence="4 5" id="KW-0472">Membrane</keyword>
<accession>A0AAD5XX31</accession>
<evidence type="ECO:0000256" key="4">
    <source>
        <dbReference type="ARBA" id="ARBA00023136"/>
    </source>
</evidence>
<evidence type="ECO:0000256" key="5">
    <source>
        <dbReference type="RuleBase" id="RU367022"/>
    </source>
</evidence>
<proteinExistence type="inferred from homology"/>
<keyword evidence="5" id="KW-0186">Copper</keyword>
<dbReference type="PANTHER" id="PTHR12483">
    <property type="entry name" value="SOLUTE CARRIER FAMILY 31 COPPER TRANSPORTERS"/>
    <property type="match status" value="1"/>
</dbReference>
<keyword evidence="5" id="KW-0813">Transport</keyword>
<keyword evidence="5" id="KW-0187">Copper transport</keyword>
<reference evidence="7" key="1">
    <citation type="submission" date="2020-05" db="EMBL/GenBank/DDBJ databases">
        <title>Phylogenomic resolution of chytrid fungi.</title>
        <authorList>
            <person name="Stajich J.E."/>
            <person name="Amses K."/>
            <person name="Simmons R."/>
            <person name="Seto K."/>
            <person name="Myers J."/>
            <person name="Bonds A."/>
            <person name="Quandt C.A."/>
            <person name="Barry K."/>
            <person name="Liu P."/>
            <person name="Grigoriev I."/>
            <person name="Longcore J.E."/>
            <person name="James T.Y."/>
        </authorList>
    </citation>
    <scope>NUCLEOTIDE SEQUENCE</scope>
    <source>
        <strain evidence="7">JEL0476</strain>
    </source>
</reference>
<dbReference type="EMBL" id="JADGJW010000145">
    <property type="protein sequence ID" value="KAJ3223078.1"/>
    <property type="molecule type" value="Genomic_DNA"/>
</dbReference>
<feature type="transmembrane region" description="Helical" evidence="5">
    <location>
        <begin position="314"/>
        <end position="330"/>
    </location>
</feature>
<evidence type="ECO:0000256" key="1">
    <source>
        <dbReference type="ARBA" id="ARBA00004141"/>
    </source>
</evidence>
<dbReference type="Proteomes" id="UP001211065">
    <property type="component" value="Unassembled WGS sequence"/>
</dbReference>
<dbReference type="InterPro" id="IPR007274">
    <property type="entry name" value="Cop_transporter"/>
</dbReference>
<dbReference type="GO" id="GO:0005886">
    <property type="term" value="C:plasma membrane"/>
    <property type="evidence" value="ECO:0007669"/>
    <property type="project" value="TreeGrafter"/>
</dbReference>
<dbReference type="GO" id="GO:0005375">
    <property type="term" value="F:copper ion transmembrane transporter activity"/>
    <property type="evidence" value="ECO:0007669"/>
    <property type="project" value="UniProtKB-UniRule"/>
</dbReference>
<evidence type="ECO:0000256" key="6">
    <source>
        <dbReference type="SAM" id="SignalP"/>
    </source>
</evidence>
<feature type="signal peptide" evidence="6">
    <location>
        <begin position="1"/>
        <end position="19"/>
    </location>
</feature>
<keyword evidence="2 5" id="KW-0812">Transmembrane</keyword>
<evidence type="ECO:0000256" key="2">
    <source>
        <dbReference type="ARBA" id="ARBA00022692"/>
    </source>
</evidence>
<evidence type="ECO:0000256" key="3">
    <source>
        <dbReference type="ARBA" id="ARBA00022989"/>
    </source>
</evidence>
<name>A0AAD5XX31_9FUNG</name>
<evidence type="ECO:0000313" key="8">
    <source>
        <dbReference type="Proteomes" id="UP001211065"/>
    </source>
</evidence>
<keyword evidence="8" id="KW-1185">Reference proteome</keyword>
<dbReference type="AlphaFoldDB" id="A0AAD5XX31"/>
<dbReference type="Pfam" id="PF04145">
    <property type="entry name" value="Ctr"/>
    <property type="match status" value="1"/>
</dbReference>
<gene>
    <name evidence="7" type="ORF">HK099_001559</name>
</gene>
<comment type="caution">
    <text evidence="7">The sequence shown here is derived from an EMBL/GenBank/DDBJ whole genome shotgun (WGS) entry which is preliminary data.</text>
</comment>
<comment type="similarity">
    <text evidence="5">Belongs to the copper transporter (Ctr) (TC 1.A.56) family. SLC31A subfamily.</text>
</comment>
<organism evidence="7 8">
    <name type="scientific">Clydaea vesicula</name>
    <dbReference type="NCBI Taxonomy" id="447962"/>
    <lineage>
        <taxon>Eukaryota</taxon>
        <taxon>Fungi</taxon>
        <taxon>Fungi incertae sedis</taxon>
        <taxon>Chytridiomycota</taxon>
        <taxon>Chytridiomycota incertae sedis</taxon>
        <taxon>Chytridiomycetes</taxon>
        <taxon>Lobulomycetales</taxon>
        <taxon>Lobulomycetaceae</taxon>
        <taxon>Clydaea</taxon>
    </lineage>
</organism>
<comment type="subcellular location">
    <subcellularLocation>
        <location evidence="1 5">Membrane</location>
        <topology evidence="1 5">Multi-pass membrane protein</topology>
    </subcellularLocation>
</comment>
<feature type="chain" id="PRO_5042271549" description="Copper transport protein" evidence="6">
    <location>
        <begin position="20"/>
        <end position="377"/>
    </location>
</feature>
<dbReference type="PANTHER" id="PTHR12483:SF27">
    <property type="entry name" value="COPPER TRANSPORT PROTEIN CTR1"/>
    <property type="match status" value="1"/>
</dbReference>